<reference evidence="3 4" key="1">
    <citation type="submission" date="2019-02" db="EMBL/GenBank/DDBJ databases">
        <title>Deep-cultivation of Planctomycetes and their phenomic and genomic characterization uncovers novel biology.</title>
        <authorList>
            <person name="Wiegand S."/>
            <person name="Jogler M."/>
            <person name="Boedeker C."/>
            <person name="Pinto D."/>
            <person name="Vollmers J."/>
            <person name="Rivas-Marin E."/>
            <person name="Kohn T."/>
            <person name="Peeters S.H."/>
            <person name="Heuer A."/>
            <person name="Rast P."/>
            <person name="Oberbeckmann S."/>
            <person name="Bunk B."/>
            <person name="Jeske O."/>
            <person name="Meyerdierks A."/>
            <person name="Storesund J.E."/>
            <person name="Kallscheuer N."/>
            <person name="Luecker S."/>
            <person name="Lage O.M."/>
            <person name="Pohl T."/>
            <person name="Merkel B.J."/>
            <person name="Hornburger P."/>
            <person name="Mueller R.-W."/>
            <person name="Bruemmer F."/>
            <person name="Labrenz M."/>
            <person name="Spormann A.M."/>
            <person name="Op den Camp H."/>
            <person name="Overmann J."/>
            <person name="Amann R."/>
            <person name="Jetten M.S.M."/>
            <person name="Mascher T."/>
            <person name="Medema M.H."/>
            <person name="Devos D.P."/>
            <person name="Kaster A.-K."/>
            <person name="Ovreas L."/>
            <person name="Rohde M."/>
            <person name="Galperin M.Y."/>
            <person name="Jogler C."/>
        </authorList>
    </citation>
    <scope>NUCLEOTIDE SEQUENCE [LARGE SCALE GENOMIC DNA]</scope>
    <source>
        <strain evidence="3 4">ElP</strain>
    </source>
</reference>
<feature type="domain" description="3-keto-alpha-glucoside-1,2-lyase/3-keto-2-hydroxy-glucal hydratase" evidence="2">
    <location>
        <begin position="34"/>
        <end position="225"/>
    </location>
</feature>
<feature type="chain" id="PRO_5021873547" description="3-keto-alpha-glucoside-1,2-lyase/3-keto-2-hydroxy-glucal hydratase domain-containing protein" evidence="1">
    <location>
        <begin position="27"/>
        <end position="229"/>
    </location>
</feature>
<dbReference type="KEGG" id="tpla:ElP_29660"/>
<proteinExistence type="predicted"/>
<dbReference type="EMBL" id="CP036426">
    <property type="protein sequence ID" value="QDV35064.1"/>
    <property type="molecule type" value="Genomic_DNA"/>
</dbReference>
<sequence length="229" mass="24489" precursor="true">MTTLHTRILRGSIALGLGVAAASLTAAGPVQGDGAEAIFDGSGPEGWVNNNDLAPIPTSAVQEDGLNPHGTGAYVVLYEQKVKDFVLDFDYKLSPGCNSGVFIRVGDPKDPVMTGLEVALDDTTGTGYHDSGAFYDLVEPEANAQEPAGEWNHMTIIAEGPIVTVSINGTQVSRIDQSQFTEPGKRPDGSDHKFRRVAIADLVQEGYFGFQDHGSNVWYKNVRLKRSPG</sequence>
<name>A0A518H2L6_9BACT</name>
<evidence type="ECO:0000256" key="1">
    <source>
        <dbReference type="SAM" id="SignalP"/>
    </source>
</evidence>
<evidence type="ECO:0000313" key="4">
    <source>
        <dbReference type="Proteomes" id="UP000317835"/>
    </source>
</evidence>
<evidence type="ECO:0000313" key="3">
    <source>
        <dbReference type="EMBL" id="QDV35064.1"/>
    </source>
</evidence>
<dbReference type="RefSeq" id="WP_145270394.1">
    <property type="nucleotide sequence ID" value="NZ_CP036426.1"/>
</dbReference>
<dbReference type="GO" id="GO:0016787">
    <property type="term" value="F:hydrolase activity"/>
    <property type="evidence" value="ECO:0007669"/>
    <property type="project" value="InterPro"/>
</dbReference>
<protein>
    <recommendedName>
        <fullName evidence="2">3-keto-alpha-glucoside-1,2-lyase/3-keto-2-hydroxy-glucal hydratase domain-containing protein</fullName>
    </recommendedName>
</protein>
<keyword evidence="1" id="KW-0732">Signal</keyword>
<gene>
    <name evidence="3" type="ORF">ElP_29660</name>
</gene>
<dbReference type="Gene3D" id="2.60.120.560">
    <property type="entry name" value="Exo-inulinase, domain 1"/>
    <property type="match status" value="1"/>
</dbReference>
<dbReference type="Pfam" id="PF06439">
    <property type="entry name" value="3keto-disac_hyd"/>
    <property type="match status" value="1"/>
</dbReference>
<feature type="signal peptide" evidence="1">
    <location>
        <begin position="1"/>
        <end position="26"/>
    </location>
</feature>
<dbReference type="OrthoDB" id="53343at2"/>
<accession>A0A518H2L6</accession>
<dbReference type="AlphaFoldDB" id="A0A518H2L6"/>
<dbReference type="InterPro" id="IPR010496">
    <property type="entry name" value="AL/BT2_dom"/>
</dbReference>
<keyword evidence="4" id="KW-1185">Reference proteome</keyword>
<evidence type="ECO:0000259" key="2">
    <source>
        <dbReference type="Pfam" id="PF06439"/>
    </source>
</evidence>
<dbReference type="Proteomes" id="UP000317835">
    <property type="component" value="Chromosome"/>
</dbReference>
<organism evidence="3 4">
    <name type="scientific">Tautonia plasticadhaerens</name>
    <dbReference type="NCBI Taxonomy" id="2527974"/>
    <lineage>
        <taxon>Bacteria</taxon>
        <taxon>Pseudomonadati</taxon>
        <taxon>Planctomycetota</taxon>
        <taxon>Planctomycetia</taxon>
        <taxon>Isosphaerales</taxon>
        <taxon>Isosphaeraceae</taxon>
        <taxon>Tautonia</taxon>
    </lineage>
</organism>